<sequence>MKDFKLLLEKLRLRGEREFEKDVKILLDIKKYRDDIRALNREKGESEKQNLSVIMKSLNSSIAYVEKVYSYLKRRTLFEHSYYNNVLNSYHKSGYYDEIMYSEVQGEIQGELASEQKRDQLMNFFHMYLMRKYCERSFYKCLHSRFARSITYNYLEKSEFHSYIESDVYFLYSYMQTFAYILLKNDTLNMYLIKICSEMISKTYAELSILRGKIKHKNVMLLDDKQYVPHNSLLKYVYFIIEHLCKNKNYDYLNVLNGIYSCIYVFSNVYYTCGLSFNKAKAEMYIREKESLKNSDKKSNTQDDEEDTFNDYYRYIEQYANQDFMELNEMLLYFISKEKLKRVHCSINDIMRDFNIVKHTTNLEKLFFMEVFVGGECPVRQKEKYNSIRMDIYKRICDMTGKCPLYMEVAPEGEKGNITHFDNMSTKEIGYSLQNLVNHSDDIITSNSEANSLEDCFYNHLFFEKAKFNIDDVFFNKNVNTIDITGEIEFVKDFSCPEKIEKESFLKLFNDNYDEDENYLRCIDEFYHISIDFDKTIIKKDSYSFFFKMLEKKYYNYNKHKDIILTEEDIFFFNNFTIEQMNGKKDYCVDERMESLHKISQWFTMREKSILNELHEMKNISEPYSNSYYYYLNLVDKLHLNYSKLLAYYDILKDVDVDAINDLINDYYEKFELNDHFLEIFLYLMNYKQNNKETFYFDIITLNFKKKICLYVIRNNLLKLKCDTKKETSADENAIVSHNASGNICKETDKAAAKEADNWYALLKENFNVYYSKTHTYDKEKRKYTGNFEYDRLKIKHNNYGQSNNVERLTFASLFDKTLIRSKVCSLLTNINHKLSSFIGDSLIDLDAMLSTDIPILLGHNDLVIAFCEKHNILIKPLVFAAAKIELLRKKRTNNSMQEGTERKYANEGSTCDKFEVVLAGRDKHLNEIYDEKQKVIYSTESWLEIGVFLFLPSQPVKFLKIAIANEWHYGGAPITRRCKFAPGTYTC</sequence>
<dbReference type="GO" id="GO:0005829">
    <property type="term" value="C:cytosol"/>
    <property type="evidence" value="ECO:0007669"/>
    <property type="project" value="TreeGrafter"/>
</dbReference>
<evidence type="ECO:0000313" key="1">
    <source>
        <dbReference type="EMBL" id="SBS97606.1"/>
    </source>
</evidence>
<reference evidence="2" key="1">
    <citation type="submission" date="2016-05" db="EMBL/GenBank/DDBJ databases">
        <authorList>
            <person name="Naeem Raeece"/>
        </authorList>
    </citation>
    <scope>NUCLEOTIDE SEQUENCE [LARGE SCALE GENOMIC DNA]</scope>
</reference>
<dbReference type="Proteomes" id="UP000078546">
    <property type="component" value="Unassembled WGS sequence"/>
</dbReference>
<dbReference type="EMBL" id="FLQV01000729">
    <property type="protein sequence ID" value="SBS97606.1"/>
    <property type="molecule type" value="Genomic_DNA"/>
</dbReference>
<name>A0A1A8X1N6_PLAOA</name>
<dbReference type="PANTHER" id="PTHR43198:SF2">
    <property type="entry name" value="SI:CH1073-67J19.1-RELATED"/>
    <property type="match status" value="1"/>
</dbReference>
<accession>A0A1A8X1N6</accession>
<dbReference type="Gene3D" id="1.20.910.10">
    <property type="entry name" value="Heme oxygenase-like"/>
    <property type="match status" value="1"/>
</dbReference>
<organism evidence="1 2">
    <name type="scientific">Plasmodium ovale curtisi</name>
    <dbReference type="NCBI Taxonomy" id="864141"/>
    <lineage>
        <taxon>Eukaryota</taxon>
        <taxon>Sar</taxon>
        <taxon>Alveolata</taxon>
        <taxon>Apicomplexa</taxon>
        <taxon>Aconoidasida</taxon>
        <taxon>Haemosporida</taxon>
        <taxon>Plasmodiidae</taxon>
        <taxon>Plasmodium</taxon>
        <taxon>Plasmodium (Plasmodium)</taxon>
    </lineage>
</organism>
<dbReference type="SUPFAM" id="SSF48613">
    <property type="entry name" value="Heme oxygenase-like"/>
    <property type="match status" value="1"/>
</dbReference>
<dbReference type="AlphaFoldDB" id="A0A1A8X1N6"/>
<dbReference type="InterPro" id="IPR016084">
    <property type="entry name" value="Haem_Oase-like_multi-hlx"/>
</dbReference>
<protein>
    <submittedName>
        <fullName evidence="1">Uncharacterized protein</fullName>
    </submittedName>
</protein>
<gene>
    <name evidence="1" type="ORF">POVCU1_039490</name>
</gene>
<proteinExistence type="predicted"/>
<evidence type="ECO:0000313" key="2">
    <source>
        <dbReference type="Proteomes" id="UP000078546"/>
    </source>
</evidence>
<dbReference type="InterPro" id="IPR050967">
    <property type="entry name" value="Thiamine_Salvage_TenA"/>
</dbReference>
<dbReference type="PANTHER" id="PTHR43198">
    <property type="entry name" value="BIFUNCTIONAL TH2 PROTEIN"/>
    <property type="match status" value="1"/>
</dbReference>